<proteinExistence type="predicted"/>
<accession>A0ABV6ABZ6</accession>
<dbReference type="InterPro" id="IPR010642">
    <property type="entry name" value="Invasion_prot_B"/>
</dbReference>
<dbReference type="RefSeq" id="WP_377257003.1">
    <property type="nucleotide sequence ID" value="NZ_JBHMAA010000006.1"/>
</dbReference>
<gene>
    <name evidence="2" type="ORF">ACFFP0_04760</name>
</gene>
<name>A0ABV6ABZ6_9HYPH</name>
<dbReference type="Pfam" id="PF06776">
    <property type="entry name" value="IalB"/>
    <property type="match status" value="1"/>
</dbReference>
<comment type="caution">
    <text evidence="2">The sequence shown here is derived from an EMBL/GenBank/DDBJ whole genome shotgun (WGS) entry which is preliminary data.</text>
</comment>
<keyword evidence="1" id="KW-0732">Signal</keyword>
<protein>
    <submittedName>
        <fullName evidence="2">Invasion associated locus B family protein</fullName>
    </submittedName>
</protein>
<organism evidence="2 3">
    <name type="scientific">Rhizobium puerariae</name>
    <dbReference type="NCBI Taxonomy" id="1585791"/>
    <lineage>
        <taxon>Bacteria</taxon>
        <taxon>Pseudomonadati</taxon>
        <taxon>Pseudomonadota</taxon>
        <taxon>Alphaproteobacteria</taxon>
        <taxon>Hyphomicrobiales</taxon>
        <taxon>Rhizobiaceae</taxon>
        <taxon>Rhizobium/Agrobacterium group</taxon>
        <taxon>Rhizobium</taxon>
    </lineage>
</organism>
<sequence length="164" mass="17758">MNIKPFALGLSLIFVSAASAGSQPTRVAQFEAWGVYSYVNSGQTTCYALSVPVTSRPSAVDHGDNFFLIAPQGPSGYAPQAIMGYPIREGSEVRVTVGGDTFRLVPKDNAAWLRDQSREPVLVDAMRRGSDMTLEATSRRGTSTSYSYSLRGVSAALQEVRRCR</sequence>
<feature type="signal peptide" evidence="1">
    <location>
        <begin position="1"/>
        <end position="20"/>
    </location>
</feature>
<dbReference type="Gene3D" id="2.60.40.1880">
    <property type="entry name" value="Invasion associated locus B (IalB) protein"/>
    <property type="match status" value="1"/>
</dbReference>
<evidence type="ECO:0000313" key="3">
    <source>
        <dbReference type="Proteomes" id="UP001589692"/>
    </source>
</evidence>
<dbReference type="InterPro" id="IPR038696">
    <property type="entry name" value="IalB_sf"/>
</dbReference>
<feature type="chain" id="PRO_5046162204" evidence="1">
    <location>
        <begin position="21"/>
        <end position="164"/>
    </location>
</feature>
<evidence type="ECO:0000256" key="1">
    <source>
        <dbReference type="SAM" id="SignalP"/>
    </source>
</evidence>
<dbReference type="Proteomes" id="UP001589692">
    <property type="component" value="Unassembled WGS sequence"/>
</dbReference>
<evidence type="ECO:0000313" key="2">
    <source>
        <dbReference type="EMBL" id="MFB9948146.1"/>
    </source>
</evidence>
<dbReference type="EMBL" id="JBHMAA010000006">
    <property type="protein sequence ID" value="MFB9948146.1"/>
    <property type="molecule type" value="Genomic_DNA"/>
</dbReference>
<reference evidence="2 3" key="1">
    <citation type="submission" date="2024-09" db="EMBL/GenBank/DDBJ databases">
        <authorList>
            <person name="Sun Q."/>
            <person name="Mori K."/>
        </authorList>
    </citation>
    <scope>NUCLEOTIDE SEQUENCE [LARGE SCALE GENOMIC DNA]</scope>
    <source>
        <strain evidence="2 3">TBRC 4938</strain>
    </source>
</reference>
<keyword evidence="3" id="KW-1185">Reference proteome</keyword>